<evidence type="ECO:0000256" key="3">
    <source>
        <dbReference type="ARBA" id="ARBA00022692"/>
    </source>
</evidence>
<dbReference type="Pfam" id="PF13396">
    <property type="entry name" value="PLDc_N"/>
    <property type="match status" value="1"/>
</dbReference>
<evidence type="ECO:0000313" key="9">
    <source>
        <dbReference type="Proteomes" id="UP000295818"/>
    </source>
</evidence>
<name>A0ABY2BH40_9ACTN</name>
<evidence type="ECO:0000256" key="1">
    <source>
        <dbReference type="ARBA" id="ARBA00004651"/>
    </source>
</evidence>
<feature type="transmembrane region" description="Helical" evidence="6">
    <location>
        <begin position="6"/>
        <end position="31"/>
    </location>
</feature>
<evidence type="ECO:0000256" key="6">
    <source>
        <dbReference type="SAM" id="Phobius"/>
    </source>
</evidence>
<dbReference type="Proteomes" id="UP000295818">
    <property type="component" value="Unassembled WGS sequence"/>
</dbReference>
<keyword evidence="4 6" id="KW-1133">Transmembrane helix</keyword>
<accession>A0ABY2BH40</accession>
<dbReference type="EMBL" id="SLWM01000013">
    <property type="protein sequence ID" value="TCO17914.1"/>
    <property type="molecule type" value="Genomic_DNA"/>
</dbReference>
<sequence length="126" mass="14077">MSFWDVVWFIIIAFAFTAYLMMLFSIIADLFRDPDMSGVKKALWLIGLLFVPLLVALIYVIVHGNDMARRTATSHFAAQQQQEEYIKQVAAKTSPTDQIAQASAMLDKGTISQSEFDTLKAKALAV</sequence>
<evidence type="ECO:0000313" key="8">
    <source>
        <dbReference type="EMBL" id="TCO17914.1"/>
    </source>
</evidence>
<keyword evidence="5 6" id="KW-0472">Membrane</keyword>
<evidence type="ECO:0000256" key="2">
    <source>
        <dbReference type="ARBA" id="ARBA00022475"/>
    </source>
</evidence>
<proteinExistence type="predicted"/>
<evidence type="ECO:0000256" key="5">
    <source>
        <dbReference type="ARBA" id="ARBA00023136"/>
    </source>
</evidence>
<gene>
    <name evidence="8" type="ORF">EV644_113144</name>
</gene>
<dbReference type="RefSeq" id="WP_132192139.1">
    <property type="nucleotide sequence ID" value="NZ_SLWM01000013.1"/>
</dbReference>
<keyword evidence="2" id="KW-1003">Cell membrane</keyword>
<feature type="transmembrane region" description="Helical" evidence="6">
    <location>
        <begin position="43"/>
        <end position="62"/>
    </location>
</feature>
<organism evidence="8 9">
    <name type="scientific">Kribbella orskensis</name>
    <dbReference type="NCBI Taxonomy" id="2512216"/>
    <lineage>
        <taxon>Bacteria</taxon>
        <taxon>Bacillati</taxon>
        <taxon>Actinomycetota</taxon>
        <taxon>Actinomycetes</taxon>
        <taxon>Propionibacteriales</taxon>
        <taxon>Kribbellaceae</taxon>
        <taxon>Kribbella</taxon>
    </lineage>
</organism>
<keyword evidence="9" id="KW-1185">Reference proteome</keyword>
<comment type="subcellular location">
    <subcellularLocation>
        <location evidence="1">Cell membrane</location>
        <topology evidence="1">Multi-pass membrane protein</topology>
    </subcellularLocation>
</comment>
<evidence type="ECO:0000259" key="7">
    <source>
        <dbReference type="Pfam" id="PF13396"/>
    </source>
</evidence>
<dbReference type="InterPro" id="IPR027379">
    <property type="entry name" value="CLS_N"/>
</dbReference>
<keyword evidence="3 6" id="KW-0812">Transmembrane</keyword>
<protein>
    <submittedName>
        <fullName evidence="8">Phospholipase D-like protein</fullName>
    </submittedName>
</protein>
<evidence type="ECO:0000256" key="4">
    <source>
        <dbReference type="ARBA" id="ARBA00022989"/>
    </source>
</evidence>
<reference evidence="8 9" key="1">
    <citation type="journal article" date="2015" name="Stand. Genomic Sci.">
        <title>Genomic Encyclopedia of Bacterial and Archaeal Type Strains, Phase III: the genomes of soil and plant-associated and newly described type strains.</title>
        <authorList>
            <person name="Whitman W.B."/>
            <person name="Woyke T."/>
            <person name="Klenk H.P."/>
            <person name="Zhou Y."/>
            <person name="Lilburn T.G."/>
            <person name="Beck B.J."/>
            <person name="De Vos P."/>
            <person name="Vandamme P."/>
            <person name="Eisen J.A."/>
            <person name="Garrity G."/>
            <person name="Hugenholtz P."/>
            <person name="Kyrpides N.C."/>
        </authorList>
    </citation>
    <scope>NUCLEOTIDE SEQUENCE [LARGE SCALE GENOMIC DNA]</scope>
    <source>
        <strain evidence="8 9">VKM Ac-2538</strain>
    </source>
</reference>
<feature type="domain" description="Cardiolipin synthase N-terminal" evidence="7">
    <location>
        <begin position="19"/>
        <end position="62"/>
    </location>
</feature>
<comment type="caution">
    <text evidence="8">The sequence shown here is derived from an EMBL/GenBank/DDBJ whole genome shotgun (WGS) entry which is preliminary data.</text>
</comment>